<comment type="caution">
    <text evidence="1">The sequence shown here is derived from an EMBL/GenBank/DDBJ whole genome shotgun (WGS) entry which is preliminary data.</text>
</comment>
<evidence type="ECO:0000313" key="2">
    <source>
        <dbReference type="Proteomes" id="UP000294887"/>
    </source>
</evidence>
<gene>
    <name evidence="1" type="ORF">EV695_2082</name>
</gene>
<proteinExistence type="predicted"/>
<dbReference type="EMBL" id="SMFQ01000003">
    <property type="protein sequence ID" value="TCJ87570.1"/>
    <property type="molecule type" value="Genomic_DNA"/>
</dbReference>
<name>A0A4R1F2C4_9GAMM</name>
<keyword evidence="2" id="KW-1185">Reference proteome</keyword>
<dbReference type="Proteomes" id="UP000294887">
    <property type="component" value="Unassembled WGS sequence"/>
</dbReference>
<accession>A0A4R1F2C4</accession>
<sequence>MIEGNELLSREIDYFLAGCLENSRLFSVNFFDQQCHFYGLRIIRFCKALRCFNSGDFLGCVAYKIFAVFYRFK</sequence>
<reference evidence="1 2" key="1">
    <citation type="submission" date="2019-03" db="EMBL/GenBank/DDBJ databases">
        <title>Genomic Encyclopedia of Type Strains, Phase IV (KMG-IV): sequencing the most valuable type-strain genomes for metagenomic binning, comparative biology and taxonomic classification.</title>
        <authorList>
            <person name="Goeker M."/>
        </authorList>
    </citation>
    <scope>NUCLEOTIDE SEQUENCE [LARGE SCALE GENOMIC DNA]</scope>
    <source>
        <strain evidence="1 2">DSM 24830</strain>
    </source>
</reference>
<protein>
    <submittedName>
        <fullName evidence="1">Uncharacterized protein</fullName>
    </submittedName>
</protein>
<dbReference type="AlphaFoldDB" id="A0A4R1F2C4"/>
<evidence type="ECO:0000313" key="1">
    <source>
        <dbReference type="EMBL" id="TCJ87570.1"/>
    </source>
</evidence>
<organism evidence="1 2">
    <name type="scientific">Cocleimonas flava</name>
    <dbReference type="NCBI Taxonomy" id="634765"/>
    <lineage>
        <taxon>Bacteria</taxon>
        <taxon>Pseudomonadati</taxon>
        <taxon>Pseudomonadota</taxon>
        <taxon>Gammaproteobacteria</taxon>
        <taxon>Thiotrichales</taxon>
        <taxon>Thiotrichaceae</taxon>
        <taxon>Cocleimonas</taxon>
    </lineage>
</organism>